<protein>
    <submittedName>
        <fullName evidence="2">Circadian clock protein KaiC</fullName>
    </submittedName>
</protein>
<organism evidence="2">
    <name type="scientific">uncultured crenarchaeote</name>
    <dbReference type="NCBI Taxonomy" id="29281"/>
    <lineage>
        <taxon>Archaea</taxon>
        <taxon>Thermoproteota</taxon>
        <taxon>environmental samples</taxon>
    </lineage>
</organism>
<dbReference type="InterPro" id="IPR027417">
    <property type="entry name" value="P-loop_NTPase"/>
</dbReference>
<reference evidence="2" key="2">
    <citation type="journal article" date="2012" name="PLoS ONE">
        <title>A Deeply Branching Thermophilic Bacterium with an Ancient Acetyl-CoA Pathway Dominates a Subsurface Ecosystem.</title>
        <authorList>
            <person name="Takami H."/>
            <person name="Noguchi H."/>
            <person name="Takaki Y."/>
            <person name="Uchiyama I."/>
            <person name="Toyoda A."/>
            <person name="Nishi S."/>
            <person name="Chee G.-J."/>
            <person name="Arai W."/>
            <person name="Nunoura T."/>
            <person name="Itoh T."/>
            <person name="Hattori M."/>
            <person name="Takai K."/>
        </authorList>
    </citation>
    <scope>NUCLEOTIDE SEQUENCE</scope>
</reference>
<sequence length="233" mass="25403">MVERVVTGIRGLDAMLNGGLPKGSMIAVIGPPGSGKTTLGLQYLVAATSLGKPAAIMLTFSPMTFDTIAESFGWSPAFLQKLEILYLYSTDSADAKGFRYSANIFQLTDISILLSSILENVGISDNMRLVIDSLSDIMILHRDEAALATFVRAVKSKLQQKGVTSLVMIEEGMHDAKLMSMVEFICDGTIVLKQEGDERLLKVKRMLGTSPSAGWSRFMISNGLEIISDEFFY</sequence>
<accession>H5SB96</accession>
<name>H5SB96_9CREN</name>
<dbReference type="EMBL" id="AP011657">
    <property type="protein sequence ID" value="BAL53432.1"/>
    <property type="molecule type" value="Genomic_DNA"/>
</dbReference>
<evidence type="ECO:0000259" key="1">
    <source>
        <dbReference type="Pfam" id="PF06745"/>
    </source>
</evidence>
<proteinExistence type="predicted"/>
<dbReference type="Gene3D" id="3.40.50.300">
    <property type="entry name" value="P-loop containing nucleotide triphosphate hydrolases"/>
    <property type="match status" value="1"/>
</dbReference>
<dbReference type="PANTHER" id="PTHR42926">
    <property type="match status" value="1"/>
</dbReference>
<gene>
    <name evidence="2" type="ORF">HGMM_F06G04C41</name>
</gene>
<dbReference type="AlphaFoldDB" id="H5SB96"/>
<reference evidence="2" key="1">
    <citation type="journal article" date="2005" name="Environ. Microbiol.">
        <title>Genetic and functional properties of uncultivated thermophilic crenarchaeotes from a subsurface gold mine as revealed by analysis of genome fragments.</title>
        <authorList>
            <person name="Nunoura T."/>
            <person name="Hirayama H."/>
            <person name="Takami H."/>
            <person name="Oida H."/>
            <person name="Nishi S."/>
            <person name="Shimamura S."/>
            <person name="Suzuki Y."/>
            <person name="Inagaki F."/>
            <person name="Takai K."/>
            <person name="Nealson K.H."/>
            <person name="Horikoshi K."/>
        </authorList>
    </citation>
    <scope>NUCLEOTIDE SEQUENCE</scope>
</reference>
<dbReference type="SUPFAM" id="SSF52540">
    <property type="entry name" value="P-loop containing nucleoside triphosphate hydrolases"/>
    <property type="match status" value="1"/>
</dbReference>
<dbReference type="Pfam" id="PF06745">
    <property type="entry name" value="ATPase"/>
    <property type="match status" value="1"/>
</dbReference>
<dbReference type="PANTHER" id="PTHR42926:SF1">
    <property type="entry name" value="CIRCADIAN CLOCK OSCILLATOR PROTEIN KAIC 1"/>
    <property type="match status" value="1"/>
</dbReference>
<dbReference type="InterPro" id="IPR051347">
    <property type="entry name" value="Circadian_clock_KaiC-rel"/>
</dbReference>
<feature type="domain" description="KaiC-like" evidence="1">
    <location>
        <begin position="6"/>
        <end position="227"/>
    </location>
</feature>
<evidence type="ECO:0000313" key="2">
    <source>
        <dbReference type="EMBL" id="BAL53432.1"/>
    </source>
</evidence>
<dbReference type="InterPro" id="IPR014774">
    <property type="entry name" value="KaiC-like_dom"/>
</dbReference>